<keyword evidence="2" id="KW-0449">Lipoprotein</keyword>
<accession>A0ABU0VW79</accession>
<protein>
    <submittedName>
        <fullName evidence="3">Efflux transporter outer membrane subunit</fullName>
    </submittedName>
</protein>
<comment type="subcellular location">
    <subcellularLocation>
        <location evidence="2">Cell membrane</location>
        <topology evidence="2">Lipid-anchor</topology>
    </subcellularLocation>
</comment>
<dbReference type="PANTHER" id="PTHR30203:SF25">
    <property type="entry name" value="OUTER MEMBRANE PROTEIN-RELATED"/>
    <property type="match status" value="1"/>
</dbReference>
<evidence type="ECO:0000256" key="2">
    <source>
        <dbReference type="RuleBase" id="RU362097"/>
    </source>
</evidence>
<comment type="caution">
    <text evidence="3">The sequence shown here is derived from an EMBL/GenBank/DDBJ whole genome shotgun (WGS) entry which is preliminary data.</text>
</comment>
<comment type="similarity">
    <text evidence="1 2">Belongs to the outer membrane factor (OMF) (TC 1.B.17) family.</text>
</comment>
<reference evidence="3 4" key="1">
    <citation type="submission" date="2023-08" db="EMBL/GenBank/DDBJ databases">
        <title>Characterization of two Paracoccaceae strains isolated from Phycosphere and proposal of Xinfangfangia lacusdiani sp. nov.</title>
        <authorList>
            <person name="Deng Y."/>
            <person name="Zhang Y.Q."/>
        </authorList>
    </citation>
    <scope>NUCLEOTIDE SEQUENCE [LARGE SCALE GENOMIC DNA]</scope>
    <source>
        <strain evidence="3 4">CPCC 101601</strain>
    </source>
</reference>
<dbReference type="PROSITE" id="PS51318">
    <property type="entry name" value="TAT"/>
    <property type="match status" value="1"/>
</dbReference>
<name>A0ABU0VW79_9RHOB</name>
<dbReference type="Gene3D" id="2.20.200.10">
    <property type="entry name" value="Outer membrane efflux proteins (OEP)"/>
    <property type="match status" value="1"/>
</dbReference>
<dbReference type="RefSeq" id="WP_306679703.1">
    <property type="nucleotide sequence ID" value="NZ_JAVDBT010000005.1"/>
</dbReference>
<keyword evidence="2" id="KW-0472">Membrane</keyword>
<keyword evidence="4" id="KW-1185">Reference proteome</keyword>
<evidence type="ECO:0000256" key="1">
    <source>
        <dbReference type="ARBA" id="ARBA00007613"/>
    </source>
</evidence>
<dbReference type="NCBIfam" id="TIGR01845">
    <property type="entry name" value="outer_NodT"/>
    <property type="match status" value="1"/>
</dbReference>
<proteinExistence type="inferred from homology"/>
<dbReference type="PANTHER" id="PTHR30203">
    <property type="entry name" value="OUTER MEMBRANE CATION EFFLUX PROTEIN"/>
    <property type="match status" value="1"/>
</dbReference>
<dbReference type="Gene3D" id="1.20.1600.10">
    <property type="entry name" value="Outer membrane efflux proteins (OEP)"/>
    <property type="match status" value="1"/>
</dbReference>
<dbReference type="InterPro" id="IPR006311">
    <property type="entry name" value="TAT_signal"/>
</dbReference>
<keyword evidence="2" id="KW-0812">Transmembrane</keyword>
<evidence type="ECO:0000313" key="3">
    <source>
        <dbReference type="EMBL" id="MDQ2066007.1"/>
    </source>
</evidence>
<sequence>MPSHEATKCLPRRQFLLGSAALALAGCAPASMRGLDVDPAASFGEGTPGRQAGDWWLAFQEQQLSALIAQGHARNLDLAQAVEQIRAAEAGAGMARSADLPQIGATAQGQRGDGDGSGRISETSTAGLNVSWVLDIFGANRNAKRAAEARVDASRAGAAATKLIIEGAIAAAYVDLRFYQANLSLTRRSLESRRKSLELTKRQFEFGDAAKLSVVQAEQLVAEGEAQLPQYEAGVDQAIARLANLTAQRSAALQGTLKTSGGQPRTKFKASVGVPAEVIRARPDVQLAESLYQAAAYDVGVAKAAFWPSVRLGGSILPTNISGGGNVKPWSLGPSIDLPIFTAGANRANLRAKEAKAAEAHLAWQAAVYGAIEEVEVALASYNRDGRVVSSQQKLVETSRQAVELAQANFSIGEGAFMAVLDAERSYLGAQQGLAAAQRMRGLNFIQLSLATAGGTAI</sequence>
<gene>
    <name evidence="3" type="ORF">Q9295_06470</name>
</gene>
<evidence type="ECO:0000313" key="4">
    <source>
        <dbReference type="Proteomes" id="UP001239680"/>
    </source>
</evidence>
<dbReference type="InterPro" id="IPR003423">
    <property type="entry name" value="OMP_efflux"/>
</dbReference>
<dbReference type="InterPro" id="IPR010131">
    <property type="entry name" value="MdtP/NodT-like"/>
</dbReference>
<dbReference type="SUPFAM" id="SSF56954">
    <property type="entry name" value="Outer membrane efflux proteins (OEP)"/>
    <property type="match status" value="1"/>
</dbReference>
<organism evidence="3 4">
    <name type="scientific">Pseudogemmobacter lacusdianii</name>
    <dbReference type="NCBI Taxonomy" id="3069608"/>
    <lineage>
        <taxon>Bacteria</taxon>
        <taxon>Pseudomonadati</taxon>
        <taxon>Pseudomonadota</taxon>
        <taxon>Alphaproteobacteria</taxon>
        <taxon>Rhodobacterales</taxon>
        <taxon>Paracoccaceae</taxon>
        <taxon>Pseudogemmobacter</taxon>
    </lineage>
</organism>
<dbReference type="Pfam" id="PF02321">
    <property type="entry name" value="OEP"/>
    <property type="match status" value="2"/>
</dbReference>
<dbReference type="EMBL" id="JAVDBT010000005">
    <property type="protein sequence ID" value="MDQ2066007.1"/>
    <property type="molecule type" value="Genomic_DNA"/>
</dbReference>
<keyword evidence="2" id="KW-1134">Transmembrane beta strand</keyword>
<keyword evidence="2" id="KW-0564">Palmitate</keyword>
<dbReference type="Proteomes" id="UP001239680">
    <property type="component" value="Unassembled WGS sequence"/>
</dbReference>